<reference evidence="2" key="1">
    <citation type="submission" date="2023-12" db="EMBL/GenBank/DDBJ databases">
        <title>'Antibacterial potential of Stenotrophomonas maltophilia cystic fibrosis isolates' (manuscript under preparation).</title>
        <authorList>
            <person name="Crisan C.V."/>
            <person name="Pettis M."/>
            <person name="Goldberg J.B."/>
        </authorList>
    </citation>
    <scope>NUCLEOTIDE SEQUENCE</scope>
    <source>
        <strain evidence="2">CCV129</strain>
    </source>
</reference>
<sequence>MVMYVGIPEPLWDMYQFDTDRLFPWLYLAGLVLFGVLLRPYGKGSFWKCAAWGGGVGMVAGVFAQAIVIFVERERFSSFNADFMWQALVSFGIISAVLMTPVWGAISSAVSFLLLNRKAGASTKK</sequence>
<comment type="caution">
    <text evidence="2">The sequence shown here is derived from an EMBL/GenBank/DDBJ whole genome shotgun (WGS) entry which is preliminary data.</text>
</comment>
<proteinExistence type="predicted"/>
<dbReference type="RefSeq" id="WP_143567701.1">
    <property type="nucleotide sequence ID" value="NZ_JAEDWU010000010.1"/>
</dbReference>
<protein>
    <recommendedName>
        <fullName evidence="4">Transmembrane protein</fullName>
    </recommendedName>
</protein>
<accession>A0AAJ2TGT6</accession>
<evidence type="ECO:0000313" key="3">
    <source>
        <dbReference type="Proteomes" id="UP001288387"/>
    </source>
</evidence>
<keyword evidence="1" id="KW-1133">Transmembrane helix</keyword>
<feature type="transmembrane region" description="Helical" evidence="1">
    <location>
        <begin position="50"/>
        <end position="71"/>
    </location>
</feature>
<dbReference type="EMBL" id="JAXRVB010000001">
    <property type="protein sequence ID" value="MDZ5762994.1"/>
    <property type="molecule type" value="Genomic_DNA"/>
</dbReference>
<dbReference type="AlphaFoldDB" id="A0AAJ2TGT6"/>
<evidence type="ECO:0000256" key="1">
    <source>
        <dbReference type="SAM" id="Phobius"/>
    </source>
</evidence>
<dbReference type="Proteomes" id="UP001288387">
    <property type="component" value="Unassembled WGS sequence"/>
</dbReference>
<evidence type="ECO:0008006" key="4">
    <source>
        <dbReference type="Google" id="ProtNLM"/>
    </source>
</evidence>
<keyword evidence="1" id="KW-0812">Transmembrane</keyword>
<feature type="transmembrane region" description="Helical" evidence="1">
    <location>
        <begin position="83"/>
        <end position="115"/>
    </location>
</feature>
<evidence type="ECO:0000313" key="2">
    <source>
        <dbReference type="EMBL" id="MDZ5762994.1"/>
    </source>
</evidence>
<gene>
    <name evidence="2" type="ORF">U4I38_00770</name>
</gene>
<keyword evidence="1" id="KW-0472">Membrane</keyword>
<feature type="transmembrane region" description="Helical" evidence="1">
    <location>
        <begin position="22"/>
        <end position="38"/>
    </location>
</feature>
<name>A0AAJ2TGT6_STEMA</name>
<organism evidence="2 3">
    <name type="scientific">Stenotrophomonas maltophilia</name>
    <name type="common">Pseudomonas maltophilia</name>
    <name type="synonym">Xanthomonas maltophilia</name>
    <dbReference type="NCBI Taxonomy" id="40324"/>
    <lineage>
        <taxon>Bacteria</taxon>
        <taxon>Pseudomonadati</taxon>
        <taxon>Pseudomonadota</taxon>
        <taxon>Gammaproteobacteria</taxon>
        <taxon>Lysobacterales</taxon>
        <taxon>Lysobacteraceae</taxon>
        <taxon>Stenotrophomonas</taxon>
        <taxon>Stenotrophomonas maltophilia group</taxon>
    </lineage>
</organism>